<dbReference type="AlphaFoldDB" id="A0A5A7M8X9"/>
<evidence type="ECO:0000313" key="3">
    <source>
        <dbReference type="Proteomes" id="UP000323105"/>
    </source>
</evidence>
<dbReference type="RefSeq" id="WP_087080514.1">
    <property type="nucleotide sequence ID" value="NZ_BKBW01000001.1"/>
</dbReference>
<dbReference type="SUPFAM" id="SSF55008">
    <property type="entry name" value="HMA, heavy metal-associated domain"/>
    <property type="match status" value="1"/>
</dbReference>
<reference evidence="2 3" key="1">
    <citation type="journal article" date="2019" name="Microbiol. Resour. Announc.">
        <title>Draft Genome Sequence of Comamonas testosteroni TA441, a Bacterium That Has a Cryptic Phenol Degradation Gene Cluster.</title>
        <authorList>
            <person name="Arai H."/>
            <person name="Ishii M."/>
        </authorList>
    </citation>
    <scope>NUCLEOTIDE SEQUENCE [LARGE SCALE GENOMIC DNA]</scope>
    <source>
        <strain evidence="2 3">TA441</strain>
    </source>
</reference>
<dbReference type="PROSITE" id="PS50846">
    <property type="entry name" value="HMA_2"/>
    <property type="match status" value="1"/>
</dbReference>
<evidence type="ECO:0000259" key="1">
    <source>
        <dbReference type="PROSITE" id="PS50846"/>
    </source>
</evidence>
<comment type="caution">
    <text evidence="2">The sequence shown here is derived from an EMBL/GenBank/DDBJ whole genome shotgun (WGS) entry which is preliminary data.</text>
</comment>
<dbReference type="InterPro" id="IPR036163">
    <property type="entry name" value="HMA_dom_sf"/>
</dbReference>
<organism evidence="2 3">
    <name type="scientific">Comamonas testosteroni</name>
    <name type="common">Pseudomonas testosteroni</name>
    <dbReference type="NCBI Taxonomy" id="285"/>
    <lineage>
        <taxon>Bacteria</taxon>
        <taxon>Pseudomonadati</taxon>
        <taxon>Pseudomonadota</taxon>
        <taxon>Betaproteobacteria</taxon>
        <taxon>Burkholderiales</taxon>
        <taxon>Comamonadaceae</taxon>
        <taxon>Comamonas</taxon>
    </lineage>
</organism>
<accession>A0A5A7M8X9</accession>
<dbReference type="Gene3D" id="3.30.70.100">
    <property type="match status" value="1"/>
</dbReference>
<evidence type="ECO:0000313" key="2">
    <source>
        <dbReference type="EMBL" id="GEQ73334.1"/>
    </source>
</evidence>
<name>A0A5A7M8X9_COMTE</name>
<sequence length="80" mass="8360">MTAFRVTDMTCGGCAGRIKRSIVAMDDKACIEFELKQRTVLISGTASDAEFAEAIQDAGYTPELIEPTSALAGNAGSNTA</sequence>
<dbReference type="EMBL" id="BKBW01000001">
    <property type="protein sequence ID" value="GEQ73334.1"/>
    <property type="molecule type" value="Genomic_DNA"/>
</dbReference>
<dbReference type="Proteomes" id="UP000323105">
    <property type="component" value="Unassembled WGS sequence"/>
</dbReference>
<dbReference type="GO" id="GO:0046872">
    <property type="term" value="F:metal ion binding"/>
    <property type="evidence" value="ECO:0007669"/>
    <property type="project" value="InterPro"/>
</dbReference>
<protein>
    <recommendedName>
        <fullName evidence="1">HMA domain-containing protein</fullName>
    </recommendedName>
</protein>
<feature type="domain" description="HMA" evidence="1">
    <location>
        <begin position="1"/>
        <end position="63"/>
    </location>
</feature>
<proteinExistence type="predicted"/>
<dbReference type="InterPro" id="IPR006121">
    <property type="entry name" value="HMA_dom"/>
</dbReference>
<gene>
    <name evidence="2" type="ORF">CTTA_0339</name>
</gene>
<dbReference type="Pfam" id="PF00403">
    <property type="entry name" value="HMA"/>
    <property type="match status" value="1"/>
</dbReference>
<dbReference type="CDD" id="cd00371">
    <property type="entry name" value="HMA"/>
    <property type="match status" value="1"/>
</dbReference>